<sequence length="316" mass="36119">MRYRGNKKRLLKRSANLLNTYGLWLKFFYQSIMTLHICHQVIKPITIMKANCTLPLIAALLAALFLSSTPQVASAQVDTIRLKDKRLNTATLKPGMRQYLVYFQNPASPKVLRFWLWLRDTRITTRDGQKVFATTQHWYGGDTISYRSGYSINKVSDFSPVYHSETVAGKNKSFNWSNSRIAGADTVAGNTQKDMKMEFTSPCYNWNLDIETFEMLPLAAGKTFAINFYDAGFGKPEYIIYKVTGSEVITTLDNQRVDCWKLFNESDNGGRHATETFWISKKNHEFLKEEDAFGGMRRYKVKLPAAAPNLLVNLAK</sequence>
<accession>A0A3E2NL18</accession>
<dbReference type="Proteomes" id="UP000260823">
    <property type="component" value="Unassembled WGS sequence"/>
</dbReference>
<gene>
    <name evidence="1" type="ORF">DYU05_17850</name>
</gene>
<organism evidence="1 2">
    <name type="scientific">Mucilaginibacter terrenus</name>
    <dbReference type="NCBI Taxonomy" id="2482727"/>
    <lineage>
        <taxon>Bacteria</taxon>
        <taxon>Pseudomonadati</taxon>
        <taxon>Bacteroidota</taxon>
        <taxon>Sphingobacteriia</taxon>
        <taxon>Sphingobacteriales</taxon>
        <taxon>Sphingobacteriaceae</taxon>
        <taxon>Mucilaginibacter</taxon>
    </lineage>
</organism>
<name>A0A3E2NL18_9SPHI</name>
<evidence type="ECO:0000313" key="1">
    <source>
        <dbReference type="EMBL" id="RFZ81689.1"/>
    </source>
</evidence>
<dbReference type="Pfam" id="PF11306">
    <property type="entry name" value="DUF3108"/>
    <property type="match status" value="1"/>
</dbReference>
<dbReference type="EMBL" id="QWDE01000004">
    <property type="protein sequence ID" value="RFZ81689.1"/>
    <property type="molecule type" value="Genomic_DNA"/>
</dbReference>
<comment type="caution">
    <text evidence="1">The sequence shown here is derived from an EMBL/GenBank/DDBJ whole genome shotgun (WGS) entry which is preliminary data.</text>
</comment>
<evidence type="ECO:0008006" key="3">
    <source>
        <dbReference type="Google" id="ProtNLM"/>
    </source>
</evidence>
<keyword evidence="2" id="KW-1185">Reference proteome</keyword>
<evidence type="ECO:0000313" key="2">
    <source>
        <dbReference type="Proteomes" id="UP000260823"/>
    </source>
</evidence>
<reference evidence="1 2" key="1">
    <citation type="submission" date="2018-08" db="EMBL/GenBank/DDBJ databases">
        <title>Mucilaginibacter terrae sp. nov., isolated from manganese diggings.</title>
        <authorList>
            <person name="Huang Y."/>
            <person name="Zhou Z."/>
        </authorList>
    </citation>
    <scope>NUCLEOTIDE SEQUENCE [LARGE SCALE GENOMIC DNA]</scope>
    <source>
        <strain evidence="1 2">ZH6</strain>
    </source>
</reference>
<proteinExistence type="predicted"/>
<dbReference type="InterPro" id="IPR021457">
    <property type="entry name" value="DUF3108"/>
</dbReference>
<protein>
    <recommendedName>
        <fullName evidence="3">DUF3108 domain-containing protein</fullName>
    </recommendedName>
</protein>
<dbReference type="AlphaFoldDB" id="A0A3E2NL18"/>